<sequence>MWNLTDDKKISHLLAVYVHPELIRHIGSIRPYLAGTSKALPSEPLTRKARNAVATLLSSTELVSFSLGIGLWLSLSARKPQSPVDNEIHCAKVVHSATTGAIACEESEITFVMYCMAKEFLDSVQCHSPQTTSIMNFFRIGHDEALLREFPALVGTWLFLYDINLFLKLVPREEADLLDLDFQRTFENFEKIFFALAKMTHMRLQQAEEAEEWITKLCVLHFKSYIANQHLLMLVQGSVTHSKFLNSLADLRSSLDQMVNGMESELEQPMYNCALQNNVSQASPGAVVSSAYWDTEREFGQSEESHVQGELVIHNLNDGDSGEADLSRPFDIRWQTFSPNENIFGKEVTARVTMENGKLKSQVIELHPLLKIPELLREFQDNPKIGQHKLMIKKADHDSELVTCHCLHPKVSWDTFWAFMRENRQRLVDVYDYSIDEEAKRTERRLVENIIKHWEKDSRTALNCLDIENRISDCCPTPISDSDLIRRIAGDGQTTIGKTGSTRVNRHKEFLLLSTRDCISPIHVDIVYFPSTINLNAVRLLAQLGSEQFNGYDGGWIRVEIRPGDLFIMPPSCPHAVFTPDDSLVVGGHFYTSAHLPSTLEGFNLLEEKQGISNESLEDSHYETLAEIFSSYDKVATPEEVKRVWVICYLFLRSGTKPRPTTPRAKSINSLKLFHERAGKSFSQEPE</sequence>
<name>A0A1S9D4A4_ASPOZ</name>
<dbReference type="OrthoDB" id="4494329at2759"/>
<dbReference type="VEuPathDB" id="FungiDB:AO090010000243"/>
<protein>
    <recommendedName>
        <fullName evidence="1">JmjC domain-containing protein</fullName>
    </recommendedName>
</protein>
<dbReference type="Gene3D" id="2.60.120.650">
    <property type="entry name" value="Cupin"/>
    <property type="match status" value="1"/>
</dbReference>
<evidence type="ECO:0000259" key="1">
    <source>
        <dbReference type="PROSITE" id="PS51184"/>
    </source>
</evidence>
<dbReference type="AlphaFoldDB" id="A0A1S9D4A4"/>
<dbReference type="VEuPathDB" id="FungiDB:AO090010000242"/>
<feature type="domain" description="JmjC" evidence="1">
    <location>
        <begin position="456"/>
        <end position="607"/>
    </location>
</feature>
<evidence type="ECO:0000313" key="2">
    <source>
        <dbReference type="EMBL" id="OOO03902.1"/>
    </source>
</evidence>
<gene>
    <name evidence="2" type="ORF">OAory_01095430</name>
</gene>
<reference evidence="2 3" key="1">
    <citation type="submission" date="2016-10" db="EMBL/GenBank/DDBJ databases">
        <title>Genome sequencing of Aspergillus oryzae BCC7051.</title>
        <authorList>
            <person name="Thammarongtham C."/>
            <person name="Vorapreeda T."/>
            <person name="Nookaew I."/>
            <person name="Srisuk T."/>
            <person name="Land M."/>
            <person name="Jeennor S."/>
            <person name="Laoteng K."/>
        </authorList>
    </citation>
    <scope>NUCLEOTIDE SEQUENCE [LARGE SCALE GENOMIC DNA]</scope>
    <source>
        <strain evidence="2 3">BCC7051</strain>
    </source>
</reference>
<dbReference type="Proteomes" id="UP000190312">
    <property type="component" value="Unassembled WGS sequence"/>
</dbReference>
<proteinExistence type="predicted"/>
<evidence type="ECO:0000313" key="3">
    <source>
        <dbReference type="Proteomes" id="UP000190312"/>
    </source>
</evidence>
<accession>A0A1S9D4A4</accession>
<dbReference type="EMBL" id="MKZY01000012">
    <property type="protein sequence ID" value="OOO03902.1"/>
    <property type="molecule type" value="Genomic_DNA"/>
</dbReference>
<organism evidence="2 3">
    <name type="scientific">Aspergillus oryzae</name>
    <name type="common">Yellow koji mold</name>
    <dbReference type="NCBI Taxonomy" id="5062"/>
    <lineage>
        <taxon>Eukaryota</taxon>
        <taxon>Fungi</taxon>
        <taxon>Dikarya</taxon>
        <taxon>Ascomycota</taxon>
        <taxon>Pezizomycotina</taxon>
        <taxon>Eurotiomycetes</taxon>
        <taxon>Eurotiomycetidae</taxon>
        <taxon>Eurotiales</taxon>
        <taxon>Aspergillaceae</taxon>
        <taxon>Aspergillus</taxon>
        <taxon>Aspergillus subgen. Circumdati</taxon>
    </lineage>
</organism>
<dbReference type="PROSITE" id="PS51184">
    <property type="entry name" value="JMJC"/>
    <property type="match status" value="1"/>
</dbReference>
<dbReference type="InterPro" id="IPR003347">
    <property type="entry name" value="JmjC_dom"/>
</dbReference>
<comment type="caution">
    <text evidence="2">The sequence shown here is derived from an EMBL/GenBank/DDBJ whole genome shotgun (WGS) entry which is preliminary data.</text>
</comment>
<dbReference type="SUPFAM" id="SSF51197">
    <property type="entry name" value="Clavaminate synthase-like"/>
    <property type="match status" value="1"/>
</dbReference>